<accession>A0A8S1JS32</accession>
<reference evidence="2" key="1">
    <citation type="submission" date="2021-01" db="EMBL/GenBank/DDBJ databases">
        <authorList>
            <consortium name="Genoscope - CEA"/>
            <person name="William W."/>
        </authorList>
    </citation>
    <scope>NUCLEOTIDE SEQUENCE</scope>
</reference>
<keyword evidence="3" id="KW-1185">Reference proteome</keyword>
<organism evidence="2 3">
    <name type="scientific">Paramecium primaurelia</name>
    <dbReference type="NCBI Taxonomy" id="5886"/>
    <lineage>
        <taxon>Eukaryota</taxon>
        <taxon>Sar</taxon>
        <taxon>Alveolata</taxon>
        <taxon>Ciliophora</taxon>
        <taxon>Intramacronucleata</taxon>
        <taxon>Oligohymenophorea</taxon>
        <taxon>Peniculida</taxon>
        <taxon>Parameciidae</taxon>
        <taxon>Paramecium</taxon>
    </lineage>
</organism>
<gene>
    <name evidence="2" type="ORF">PPRIM_AZ9-3.1.T0090045</name>
</gene>
<comment type="caution">
    <text evidence="2">The sequence shown here is derived from an EMBL/GenBank/DDBJ whole genome shotgun (WGS) entry which is preliminary data.</text>
</comment>
<evidence type="ECO:0000256" key="1">
    <source>
        <dbReference type="SAM" id="MobiDB-lite"/>
    </source>
</evidence>
<name>A0A8S1JS32_PARPR</name>
<feature type="compositionally biased region" description="Polar residues" evidence="1">
    <location>
        <begin position="123"/>
        <end position="138"/>
    </location>
</feature>
<dbReference type="EMBL" id="CAJJDM010000006">
    <property type="protein sequence ID" value="CAD8045021.1"/>
    <property type="molecule type" value="Genomic_DNA"/>
</dbReference>
<evidence type="ECO:0000313" key="2">
    <source>
        <dbReference type="EMBL" id="CAD8045021.1"/>
    </source>
</evidence>
<proteinExistence type="predicted"/>
<protein>
    <submittedName>
        <fullName evidence="2">Uncharacterized protein</fullName>
    </submittedName>
</protein>
<feature type="region of interest" description="Disordered" evidence="1">
    <location>
        <begin position="211"/>
        <end position="231"/>
    </location>
</feature>
<sequence>MNQEFDSEESINSDEAIKAIEFKYLTPNFHHELDDKGTSVNKRMNGINTMMCKFKDVLGCKDDICIQSNGFKSTNQVSTQNMQTQSGQKINQSLDIIQQTQIHLANSRRRHNSRNSIDKQPKNRQQQNSQALQTNLISNRKPKRQIYVTQIVNDHNDLNSFPFPHPQRISRMLANNDCLHSQKGSSASTQKGILKSSSFEVIKIGSRQSMQSLNSPMMRPSSKRVSFEFNSEQMRKLRNHNTSIDPKKYQRLKTKFQK</sequence>
<dbReference type="OMA" id="FHHELDD"/>
<evidence type="ECO:0000313" key="3">
    <source>
        <dbReference type="Proteomes" id="UP000688137"/>
    </source>
</evidence>
<dbReference type="Proteomes" id="UP000688137">
    <property type="component" value="Unassembled WGS sequence"/>
</dbReference>
<dbReference type="AlphaFoldDB" id="A0A8S1JS32"/>
<feature type="region of interest" description="Disordered" evidence="1">
    <location>
        <begin position="105"/>
        <end position="139"/>
    </location>
</feature>